<reference evidence="1 2" key="1">
    <citation type="submission" date="2017-11" db="EMBL/GenBank/DDBJ databases">
        <title>Genome sequence of Pantoea cypripedii NE1.</title>
        <authorList>
            <person name="Nascimento F.X."/>
        </authorList>
    </citation>
    <scope>NUCLEOTIDE SEQUENCE [LARGE SCALE GENOMIC DNA]</scope>
    <source>
        <strain evidence="1 2">NE1</strain>
        <plasmid evidence="2">pne1b</plasmid>
    </source>
</reference>
<dbReference type="Pfam" id="PF24716">
    <property type="entry name" value="WapI"/>
    <property type="match status" value="1"/>
</dbReference>
<protein>
    <submittedName>
        <fullName evidence="1">Uncharacterized protein</fullName>
    </submittedName>
</protein>
<dbReference type="AlphaFoldDB" id="A0A6B9GC74"/>
<evidence type="ECO:0000313" key="1">
    <source>
        <dbReference type="EMBL" id="QGY32980.1"/>
    </source>
</evidence>
<geneLocation type="plasmid" evidence="2">
    <name>pne1b</name>
</geneLocation>
<gene>
    <name evidence="1" type="ORF">CUN67_29055</name>
</gene>
<dbReference type="RefSeq" id="WP_208718975.1">
    <property type="nucleotide sequence ID" value="NZ_CP024770.1"/>
</dbReference>
<accession>A0A6B9GC74</accession>
<keyword evidence="1" id="KW-0614">Plasmid</keyword>
<proteinExistence type="predicted"/>
<dbReference type="Proteomes" id="UP000502005">
    <property type="component" value="Plasmid pNE1B"/>
</dbReference>
<evidence type="ECO:0000313" key="2">
    <source>
        <dbReference type="Proteomes" id="UP000502005"/>
    </source>
</evidence>
<name>A0A6B9GC74_PANCY</name>
<dbReference type="InterPro" id="IPR056510">
    <property type="entry name" value="WapI"/>
</dbReference>
<dbReference type="EMBL" id="CP024770">
    <property type="protein sequence ID" value="QGY32980.1"/>
    <property type="molecule type" value="Genomic_DNA"/>
</dbReference>
<organism evidence="1 2">
    <name type="scientific">Pantoea cypripedii</name>
    <name type="common">Pectobacterium cypripedii</name>
    <name type="synonym">Erwinia cypripedii</name>
    <dbReference type="NCBI Taxonomy" id="55209"/>
    <lineage>
        <taxon>Bacteria</taxon>
        <taxon>Pseudomonadati</taxon>
        <taxon>Pseudomonadota</taxon>
        <taxon>Gammaproteobacteria</taxon>
        <taxon>Enterobacterales</taxon>
        <taxon>Erwiniaceae</taxon>
        <taxon>Pantoea</taxon>
    </lineage>
</organism>
<sequence>MIEIQSGTRIFNLSPYQRIPEPEAPSYDRIMVWVEFSVPVLTTAFEAEFAAGQLTQFRSDLLSLHQSLKTQTKHTDVVFSDLFNQISIKLHQSSVGNAVGVDLVLRPEGHADSVTLSDFFGLDESYFPAIISGLNEMINWPV</sequence>